<proteinExistence type="predicted"/>
<feature type="region of interest" description="Disordered" evidence="1">
    <location>
        <begin position="203"/>
        <end position="230"/>
    </location>
</feature>
<evidence type="ECO:0000313" key="3">
    <source>
        <dbReference type="EMBL" id="NUY04695.1"/>
    </source>
</evidence>
<feature type="transmembrane region" description="Helical" evidence="2">
    <location>
        <begin position="22"/>
        <end position="47"/>
    </location>
</feature>
<dbReference type="GeneID" id="301105472"/>
<dbReference type="RefSeq" id="WP_176111213.1">
    <property type="nucleotide sequence ID" value="NZ_JAALDK010000002.1"/>
</dbReference>
<reference evidence="3 4" key="1">
    <citation type="submission" date="2020-02" db="EMBL/GenBank/DDBJ databases">
        <title>Paraburkholderia simonii sp. nov. and Paraburkholderia youngii sp. nov. Brazilian and Mexican Mimosa-associated rhizobia.</title>
        <authorList>
            <person name="Mavima L."/>
            <person name="Beukes C.W."/>
            <person name="Chan W.Y."/>
            <person name="Palmer M."/>
            <person name="De Meyer S.E."/>
            <person name="James E.K."/>
            <person name="Venter S.N."/>
            <person name="Steenkamp E.T."/>
        </authorList>
    </citation>
    <scope>NUCLEOTIDE SEQUENCE [LARGE SCALE GENOMIC DNA]</scope>
    <source>
        <strain evidence="3 4">JPY169</strain>
    </source>
</reference>
<comment type="caution">
    <text evidence="3">The sequence shown here is derived from an EMBL/GenBank/DDBJ whole genome shotgun (WGS) entry which is preliminary data.</text>
</comment>
<dbReference type="AlphaFoldDB" id="A0A7Y6K768"/>
<sequence>MRNWLLIPTKEQWNKWSLPSKLTFAGTFVGVLSLLLTVLFFVLPLIFASDPTEKRLDGALLAAIEDAKSIRSQLSSLKQMGELKSKGNDIAVPSSKDGPAIVESSAMKQLMDDGDFYQRLSPLLRERLPKFIQIRNALLNGLGRAQPDITQPGTLRLLDIELETETNCLILERQLRSGEMTKDRHDELFNAALELQALRMRLPAPGDRGNLPGHTPGPSAEGQVKDPPGQ</sequence>
<evidence type="ECO:0000256" key="2">
    <source>
        <dbReference type="SAM" id="Phobius"/>
    </source>
</evidence>
<protein>
    <submittedName>
        <fullName evidence="3">Uncharacterized protein</fullName>
    </submittedName>
</protein>
<evidence type="ECO:0000313" key="4">
    <source>
        <dbReference type="Proteomes" id="UP000594380"/>
    </source>
</evidence>
<name>A0A7Y6K768_9BURK</name>
<dbReference type="EMBL" id="JAALDK010000002">
    <property type="protein sequence ID" value="NUY04695.1"/>
    <property type="molecule type" value="Genomic_DNA"/>
</dbReference>
<keyword evidence="2" id="KW-0812">Transmembrane</keyword>
<gene>
    <name evidence="3" type="ORF">G5S42_34550</name>
</gene>
<keyword evidence="2" id="KW-0472">Membrane</keyword>
<dbReference type="Proteomes" id="UP000594380">
    <property type="component" value="Unassembled WGS sequence"/>
</dbReference>
<keyword evidence="2" id="KW-1133">Transmembrane helix</keyword>
<evidence type="ECO:0000256" key="1">
    <source>
        <dbReference type="SAM" id="MobiDB-lite"/>
    </source>
</evidence>
<accession>A0A7Y6K768</accession>
<organism evidence="3 4">
    <name type="scientific">Paraburkholderia youngii</name>
    <dbReference type="NCBI Taxonomy" id="2782701"/>
    <lineage>
        <taxon>Bacteria</taxon>
        <taxon>Pseudomonadati</taxon>
        <taxon>Pseudomonadota</taxon>
        <taxon>Betaproteobacteria</taxon>
        <taxon>Burkholderiales</taxon>
        <taxon>Burkholderiaceae</taxon>
        <taxon>Paraburkholderia</taxon>
    </lineage>
</organism>